<dbReference type="GO" id="GO:0032153">
    <property type="term" value="C:cell division site"/>
    <property type="evidence" value="ECO:0007669"/>
    <property type="project" value="TreeGrafter"/>
</dbReference>
<dbReference type="SMART" id="SM00771">
    <property type="entry name" value="ZipA_C"/>
    <property type="match status" value="1"/>
</dbReference>
<organism evidence="13 14">
    <name type="scientific">Thiohalomonas denitrificans</name>
    <dbReference type="NCBI Taxonomy" id="415747"/>
    <lineage>
        <taxon>Bacteria</taxon>
        <taxon>Pseudomonadati</taxon>
        <taxon>Pseudomonadota</taxon>
        <taxon>Gammaproteobacteria</taxon>
        <taxon>Thiohalomonadales</taxon>
        <taxon>Thiohalomonadaceae</taxon>
        <taxon>Thiohalomonas</taxon>
    </lineage>
</organism>
<evidence type="ECO:0000256" key="11">
    <source>
        <dbReference type="SAM" id="Phobius"/>
    </source>
</evidence>
<dbReference type="InterPro" id="IPR011919">
    <property type="entry name" value="Cell_div_ZipA"/>
</dbReference>
<feature type="transmembrane region" description="Helical" evidence="11">
    <location>
        <begin position="6"/>
        <end position="22"/>
    </location>
</feature>
<feature type="domain" description="ZipA C-terminal FtsZ-binding" evidence="12">
    <location>
        <begin position="85"/>
        <end position="215"/>
    </location>
</feature>
<keyword evidence="7 8" id="KW-0131">Cell cycle</keyword>
<keyword evidence="1 9" id="KW-1003">Cell membrane</keyword>
<dbReference type="AlphaFoldDB" id="A0A1G5PIJ8"/>
<comment type="subcellular location">
    <subcellularLocation>
        <location evidence="9">Cell inner membrane</location>
        <topology evidence="9">Single-pass type I membrane protein</topology>
    </subcellularLocation>
</comment>
<dbReference type="Pfam" id="PF04354">
    <property type="entry name" value="ZipA_C"/>
    <property type="match status" value="1"/>
</dbReference>
<keyword evidence="6 9" id="KW-0472">Membrane</keyword>
<evidence type="ECO:0000256" key="8">
    <source>
        <dbReference type="RuleBase" id="RU003612"/>
    </source>
</evidence>
<keyword evidence="5 11" id="KW-1133">Transmembrane helix</keyword>
<reference evidence="13 14" key="1">
    <citation type="submission" date="2016-10" db="EMBL/GenBank/DDBJ databases">
        <authorList>
            <person name="de Groot N.N."/>
        </authorList>
    </citation>
    <scope>NUCLEOTIDE SEQUENCE [LARGE SCALE GENOMIC DNA]</scope>
    <source>
        <strain evidence="13 14">HLD2</strain>
    </source>
</reference>
<dbReference type="Proteomes" id="UP000199648">
    <property type="component" value="Unassembled WGS sequence"/>
</dbReference>
<evidence type="ECO:0000256" key="2">
    <source>
        <dbReference type="ARBA" id="ARBA00022519"/>
    </source>
</evidence>
<dbReference type="Gene3D" id="3.30.1400.10">
    <property type="entry name" value="ZipA, C-terminal FtsZ-binding domain"/>
    <property type="match status" value="1"/>
</dbReference>
<evidence type="ECO:0000256" key="4">
    <source>
        <dbReference type="ARBA" id="ARBA00022692"/>
    </source>
</evidence>
<protein>
    <recommendedName>
        <fullName evidence="8">Cell division protein ZipA</fullName>
    </recommendedName>
</protein>
<dbReference type="InterPro" id="IPR036765">
    <property type="entry name" value="ZipA_FtsZ-bd_C_sf"/>
</dbReference>
<keyword evidence="14" id="KW-1185">Reference proteome</keyword>
<sequence>MDTLRLILIIVGLALIAGIYFRETRLQSRHREESESADDPFDMEGFSAADQPYPEPDDGVGFSARSDDPAVEEIWESSGADEAPEEVVVVLSLMASDTPFEGPDILATAKATGLSIGQMGIFHFCADTEEVDDQPWFGMANALEPGTFDLEQPSYLETPGLIFFLQLPGPVDGVTAFQRMLETARIFNSELGGQLCNERRKPLDVAQLAKLQERVRGFDAVSLAVEEDGK</sequence>
<keyword evidence="2 9" id="KW-0997">Cell inner membrane</keyword>
<dbReference type="GO" id="GO:0005886">
    <property type="term" value="C:plasma membrane"/>
    <property type="evidence" value="ECO:0007669"/>
    <property type="project" value="UniProtKB-SubCell"/>
</dbReference>
<feature type="region of interest" description="Disordered" evidence="10">
    <location>
        <begin position="27"/>
        <end position="65"/>
    </location>
</feature>
<dbReference type="RefSeq" id="WP_175452388.1">
    <property type="nucleotide sequence ID" value="NZ_FMWD01000001.1"/>
</dbReference>
<evidence type="ECO:0000313" key="13">
    <source>
        <dbReference type="EMBL" id="SCZ49317.1"/>
    </source>
</evidence>
<evidence type="ECO:0000256" key="9">
    <source>
        <dbReference type="RuleBase" id="RU003613"/>
    </source>
</evidence>
<gene>
    <name evidence="13" type="ORF">SAMN03097708_00121</name>
</gene>
<dbReference type="InterPro" id="IPR007449">
    <property type="entry name" value="ZipA_FtsZ-bd_C"/>
</dbReference>
<dbReference type="GO" id="GO:0000917">
    <property type="term" value="P:division septum assembly"/>
    <property type="evidence" value="ECO:0007669"/>
    <property type="project" value="TreeGrafter"/>
</dbReference>
<evidence type="ECO:0000256" key="3">
    <source>
        <dbReference type="ARBA" id="ARBA00022618"/>
    </source>
</evidence>
<accession>A0A1G5PIJ8</accession>
<keyword evidence="3 8" id="KW-0132">Cell division</keyword>
<evidence type="ECO:0000256" key="1">
    <source>
        <dbReference type="ARBA" id="ARBA00022475"/>
    </source>
</evidence>
<dbReference type="SUPFAM" id="SSF64383">
    <property type="entry name" value="Cell-division protein ZipA, C-terminal domain"/>
    <property type="match status" value="1"/>
</dbReference>
<comment type="function">
    <text evidence="8">Essential cell division protein that stabilizes the FtsZ protofilaments by cross-linking them and that serves as a cytoplasmic membrane anchor for the Z ring. Also required for the recruitment to the septal ring of downstream cell division proteins.</text>
</comment>
<evidence type="ECO:0000313" key="14">
    <source>
        <dbReference type="Proteomes" id="UP000199648"/>
    </source>
</evidence>
<dbReference type="STRING" id="415747.SAMN03097708_00121"/>
<keyword evidence="4 9" id="KW-0812">Transmembrane</keyword>
<evidence type="ECO:0000256" key="7">
    <source>
        <dbReference type="ARBA" id="ARBA00023306"/>
    </source>
</evidence>
<proteinExistence type="inferred from homology"/>
<dbReference type="EMBL" id="FMWD01000001">
    <property type="protein sequence ID" value="SCZ49317.1"/>
    <property type="molecule type" value="Genomic_DNA"/>
</dbReference>
<evidence type="ECO:0000256" key="6">
    <source>
        <dbReference type="ARBA" id="ARBA00023136"/>
    </source>
</evidence>
<evidence type="ECO:0000259" key="12">
    <source>
        <dbReference type="SMART" id="SM00771"/>
    </source>
</evidence>
<name>A0A1G5PIJ8_9GAMM</name>
<evidence type="ECO:0000256" key="5">
    <source>
        <dbReference type="ARBA" id="ARBA00022989"/>
    </source>
</evidence>
<dbReference type="PANTHER" id="PTHR38685:SF1">
    <property type="entry name" value="CELL DIVISION PROTEIN ZIPA"/>
    <property type="match status" value="1"/>
</dbReference>
<dbReference type="PANTHER" id="PTHR38685">
    <property type="entry name" value="CELL DIVISION PROTEIN ZIPA"/>
    <property type="match status" value="1"/>
</dbReference>
<comment type="similarity">
    <text evidence="8">Belongs to the ZipA family.</text>
</comment>
<evidence type="ECO:0000256" key="10">
    <source>
        <dbReference type="SAM" id="MobiDB-lite"/>
    </source>
</evidence>